<comment type="caution">
    <text evidence="2">The sequence shown here is derived from an EMBL/GenBank/DDBJ whole genome shotgun (WGS) entry which is preliminary data.</text>
</comment>
<keyword evidence="3" id="KW-1185">Reference proteome</keyword>
<proteinExistence type="predicted"/>
<accession>A0A177T4M1</accession>
<name>A0A177T4M1_9BASI</name>
<evidence type="ECO:0000313" key="3">
    <source>
        <dbReference type="Proteomes" id="UP000077521"/>
    </source>
</evidence>
<reference evidence="2" key="1">
    <citation type="submission" date="2016-04" db="EMBL/GenBank/DDBJ databases">
        <authorList>
            <person name="Nguyen H.D."/>
            <person name="Samba Siva P."/>
            <person name="Cullis J."/>
            <person name="Levesque C.A."/>
            <person name="Hambleton S."/>
        </authorList>
    </citation>
    <scope>NUCLEOTIDE SEQUENCE</scope>
    <source>
        <strain evidence="2">DAOMC 236416</strain>
    </source>
</reference>
<evidence type="ECO:0000313" key="2">
    <source>
        <dbReference type="EMBL" id="KAE8239834.1"/>
    </source>
</evidence>
<dbReference type="Proteomes" id="UP000077521">
    <property type="component" value="Unassembled WGS sequence"/>
</dbReference>
<feature type="compositionally biased region" description="Acidic residues" evidence="1">
    <location>
        <begin position="25"/>
        <end position="39"/>
    </location>
</feature>
<organism evidence="2 3">
    <name type="scientific">Tilletia indica</name>
    <dbReference type="NCBI Taxonomy" id="43049"/>
    <lineage>
        <taxon>Eukaryota</taxon>
        <taxon>Fungi</taxon>
        <taxon>Dikarya</taxon>
        <taxon>Basidiomycota</taxon>
        <taxon>Ustilaginomycotina</taxon>
        <taxon>Exobasidiomycetes</taxon>
        <taxon>Tilletiales</taxon>
        <taxon>Tilletiaceae</taxon>
        <taxon>Tilletia</taxon>
    </lineage>
</organism>
<feature type="region of interest" description="Disordered" evidence="1">
    <location>
        <begin position="1"/>
        <end position="39"/>
    </location>
</feature>
<sequence length="94" mass="10620">MADHPPSYQGRAGSQSSSPVIVVDDASEEDQGFSTEDDEDLNHMEWDAWDWIDVCMVVRHIGSTASPYVKSWTKEQRARIANAFRECATIFDPK</sequence>
<gene>
    <name evidence="2" type="ORF">A4X13_0g8048</name>
</gene>
<evidence type="ECO:0000256" key="1">
    <source>
        <dbReference type="SAM" id="MobiDB-lite"/>
    </source>
</evidence>
<reference evidence="2" key="2">
    <citation type="journal article" date="2019" name="IMA Fungus">
        <title>Genome sequencing and comparison of five Tilletia species to identify candidate genes for the detection of regulated species infecting wheat.</title>
        <authorList>
            <person name="Nguyen H.D.T."/>
            <person name="Sultana T."/>
            <person name="Kesanakurti P."/>
            <person name="Hambleton S."/>
        </authorList>
    </citation>
    <scope>NUCLEOTIDE SEQUENCE</scope>
    <source>
        <strain evidence="2">DAOMC 236416</strain>
    </source>
</reference>
<dbReference type="EMBL" id="LWDF02001216">
    <property type="protein sequence ID" value="KAE8239834.1"/>
    <property type="molecule type" value="Genomic_DNA"/>
</dbReference>
<dbReference type="AlphaFoldDB" id="A0A177T4M1"/>
<protein>
    <submittedName>
        <fullName evidence="2">Uncharacterized protein</fullName>
    </submittedName>
</protein>